<dbReference type="Pfam" id="PF00512">
    <property type="entry name" value="HisKA"/>
    <property type="match status" value="1"/>
</dbReference>
<dbReference type="PRINTS" id="PR00344">
    <property type="entry name" value="BCTRLSENSOR"/>
</dbReference>
<keyword evidence="7" id="KW-1133">Transmembrane helix</keyword>
<keyword evidence="3" id="KW-0597">Phosphoprotein</keyword>
<dbReference type="GO" id="GO:0009927">
    <property type="term" value="F:histidine phosphotransfer kinase activity"/>
    <property type="evidence" value="ECO:0007669"/>
    <property type="project" value="TreeGrafter"/>
</dbReference>
<evidence type="ECO:0000256" key="6">
    <source>
        <dbReference type="SAM" id="MobiDB-lite"/>
    </source>
</evidence>
<proteinExistence type="predicted"/>
<name>A0A848LVB2_9BACT</name>
<feature type="transmembrane region" description="Helical" evidence="7">
    <location>
        <begin position="177"/>
        <end position="198"/>
    </location>
</feature>
<evidence type="ECO:0000256" key="1">
    <source>
        <dbReference type="ARBA" id="ARBA00000085"/>
    </source>
</evidence>
<dbReference type="EMBL" id="JABBJJ010000375">
    <property type="protein sequence ID" value="NMO22018.1"/>
    <property type="molecule type" value="Genomic_DNA"/>
</dbReference>
<accession>A0A848LVB2</accession>
<evidence type="ECO:0000256" key="2">
    <source>
        <dbReference type="ARBA" id="ARBA00012438"/>
    </source>
</evidence>
<feature type="transmembrane region" description="Helical" evidence="7">
    <location>
        <begin position="50"/>
        <end position="72"/>
    </location>
</feature>
<dbReference type="GO" id="GO:0000155">
    <property type="term" value="F:phosphorelay sensor kinase activity"/>
    <property type="evidence" value="ECO:0007669"/>
    <property type="project" value="InterPro"/>
</dbReference>
<organism evidence="9 10">
    <name type="scientific">Pyxidicoccus fallax</name>
    <dbReference type="NCBI Taxonomy" id="394095"/>
    <lineage>
        <taxon>Bacteria</taxon>
        <taxon>Pseudomonadati</taxon>
        <taxon>Myxococcota</taxon>
        <taxon>Myxococcia</taxon>
        <taxon>Myxococcales</taxon>
        <taxon>Cystobacterineae</taxon>
        <taxon>Myxococcaceae</taxon>
        <taxon>Pyxidicoccus</taxon>
    </lineage>
</organism>
<dbReference type="PANTHER" id="PTHR43047">
    <property type="entry name" value="TWO-COMPONENT HISTIDINE PROTEIN KINASE"/>
    <property type="match status" value="1"/>
</dbReference>
<feature type="transmembrane region" description="Helical" evidence="7">
    <location>
        <begin position="247"/>
        <end position="267"/>
    </location>
</feature>
<keyword evidence="4" id="KW-0808">Transferase</keyword>
<keyword evidence="5 9" id="KW-0418">Kinase</keyword>
<dbReference type="AlphaFoldDB" id="A0A848LVB2"/>
<feature type="transmembrane region" description="Helical" evidence="7">
    <location>
        <begin position="20"/>
        <end position="38"/>
    </location>
</feature>
<evidence type="ECO:0000256" key="7">
    <source>
        <dbReference type="SAM" id="Phobius"/>
    </source>
</evidence>
<evidence type="ECO:0000256" key="4">
    <source>
        <dbReference type="ARBA" id="ARBA00022679"/>
    </source>
</evidence>
<keyword evidence="7" id="KW-0812">Transmembrane</keyword>
<dbReference type="Pfam" id="PF02518">
    <property type="entry name" value="HATPase_c"/>
    <property type="match status" value="1"/>
</dbReference>
<feature type="transmembrane region" description="Helical" evidence="7">
    <location>
        <begin position="219"/>
        <end position="241"/>
    </location>
</feature>
<dbReference type="InterPro" id="IPR004358">
    <property type="entry name" value="Sig_transdc_His_kin-like_C"/>
</dbReference>
<reference evidence="9 10" key="1">
    <citation type="submission" date="2020-04" db="EMBL/GenBank/DDBJ databases">
        <title>Draft genome of Pyxidicoccus fallax type strain.</title>
        <authorList>
            <person name="Whitworth D.E."/>
        </authorList>
    </citation>
    <scope>NUCLEOTIDE SEQUENCE [LARGE SCALE GENOMIC DNA]</scope>
    <source>
        <strain evidence="9 10">DSM 14698</strain>
    </source>
</reference>
<dbReference type="SUPFAM" id="SSF47384">
    <property type="entry name" value="Homodimeric domain of signal transducing histidine kinase"/>
    <property type="match status" value="1"/>
</dbReference>
<dbReference type="CDD" id="cd00082">
    <property type="entry name" value="HisKA"/>
    <property type="match status" value="1"/>
</dbReference>
<evidence type="ECO:0000256" key="3">
    <source>
        <dbReference type="ARBA" id="ARBA00022553"/>
    </source>
</evidence>
<evidence type="ECO:0000313" key="9">
    <source>
        <dbReference type="EMBL" id="NMO22018.1"/>
    </source>
</evidence>
<sequence>MYQERQRQLWRRAGRLPRVAVALVLPLSAGVLAGWGLWGRDVLNSLFPHSPMMMPITAGCVMVSSVAMLWLLKGSPSRHLLAGLAAALVTAVSGLTLLSYAWHWDVPPVLSSSHRMSPQTSLGLLLLGLALLCVDHRGRGTVWAQCLALAALLVPLTVLLGYVFAEHRIYRLDSGIGAAPHSAVSMLLLSLGALFLRPDRGPVMAVTSEAAGGVMARRMLFAGLLPVVVGALVEASVRLRWVDARLAWPLFAVAMMVTLTAVVWRAAVVSNRLHEEQVQARRQAGQEAERQRHLAAENARLAQAAAAAAREREDVLAIVSHDLKNPLATVRLSAAVLDQKLARLPGGEPLRKRVSAMDRAALLMLGLITRLLDAARLDAGQPLAVELRPEAVGDFVAEAVALIEPQVTREGLHLEQRLTPGLMALCDRERVLQVLANLLGNAVKFTPRDGTITVETEACPGEVRVTVRDTGPGIPADEQPRLFQRHWQSRSTAHRGSGLGLYIAKGVVEAHGGRLWVESTVGSGSTFHFTLPLAPERRPPQPTLDSPGAEV</sequence>
<feature type="domain" description="Histidine kinase" evidence="8">
    <location>
        <begin position="318"/>
        <end position="535"/>
    </location>
</feature>
<feature type="transmembrane region" description="Helical" evidence="7">
    <location>
        <begin position="79"/>
        <end position="104"/>
    </location>
</feature>
<feature type="transmembrane region" description="Helical" evidence="7">
    <location>
        <begin position="146"/>
        <end position="165"/>
    </location>
</feature>
<dbReference type="SUPFAM" id="SSF55874">
    <property type="entry name" value="ATPase domain of HSP90 chaperone/DNA topoisomerase II/histidine kinase"/>
    <property type="match status" value="1"/>
</dbReference>
<dbReference type="PANTHER" id="PTHR43047:SF72">
    <property type="entry name" value="OSMOSENSING HISTIDINE PROTEIN KINASE SLN1"/>
    <property type="match status" value="1"/>
</dbReference>
<dbReference type="RefSeq" id="WP_169351182.1">
    <property type="nucleotide sequence ID" value="NZ_JABBJJ010000375.1"/>
</dbReference>
<dbReference type="FunFam" id="3.30.565.10:FF:000006">
    <property type="entry name" value="Sensor histidine kinase WalK"/>
    <property type="match status" value="1"/>
</dbReference>
<dbReference type="GO" id="GO:0005886">
    <property type="term" value="C:plasma membrane"/>
    <property type="evidence" value="ECO:0007669"/>
    <property type="project" value="TreeGrafter"/>
</dbReference>
<dbReference type="SMART" id="SM00388">
    <property type="entry name" value="HisKA"/>
    <property type="match status" value="1"/>
</dbReference>
<dbReference type="Gene3D" id="3.30.565.10">
    <property type="entry name" value="Histidine kinase-like ATPase, C-terminal domain"/>
    <property type="match status" value="1"/>
</dbReference>
<dbReference type="InterPro" id="IPR003594">
    <property type="entry name" value="HATPase_dom"/>
</dbReference>
<dbReference type="PROSITE" id="PS50109">
    <property type="entry name" value="HIS_KIN"/>
    <property type="match status" value="1"/>
</dbReference>
<dbReference type="InterPro" id="IPR005467">
    <property type="entry name" value="His_kinase_dom"/>
</dbReference>
<protein>
    <recommendedName>
        <fullName evidence="2">histidine kinase</fullName>
        <ecNumber evidence="2">2.7.13.3</ecNumber>
    </recommendedName>
</protein>
<dbReference type="CDD" id="cd00075">
    <property type="entry name" value="HATPase"/>
    <property type="match status" value="1"/>
</dbReference>
<evidence type="ECO:0000259" key="8">
    <source>
        <dbReference type="PROSITE" id="PS50109"/>
    </source>
</evidence>
<dbReference type="SMART" id="SM00387">
    <property type="entry name" value="HATPase_c"/>
    <property type="match status" value="1"/>
</dbReference>
<dbReference type="EC" id="2.7.13.3" evidence="2"/>
<dbReference type="InterPro" id="IPR036890">
    <property type="entry name" value="HATPase_C_sf"/>
</dbReference>
<keyword evidence="7" id="KW-0472">Membrane</keyword>
<keyword evidence="10" id="KW-1185">Reference proteome</keyword>
<evidence type="ECO:0000313" key="10">
    <source>
        <dbReference type="Proteomes" id="UP000518300"/>
    </source>
</evidence>
<dbReference type="InterPro" id="IPR003661">
    <property type="entry name" value="HisK_dim/P_dom"/>
</dbReference>
<evidence type="ECO:0000256" key="5">
    <source>
        <dbReference type="ARBA" id="ARBA00022777"/>
    </source>
</evidence>
<comment type="catalytic activity">
    <reaction evidence="1">
        <text>ATP + protein L-histidine = ADP + protein N-phospho-L-histidine.</text>
        <dbReference type="EC" id="2.7.13.3"/>
    </reaction>
</comment>
<dbReference type="Proteomes" id="UP000518300">
    <property type="component" value="Unassembled WGS sequence"/>
</dbReference>
<dbReference type="Gene3D" id="1.10.287.130">
    <property type="match status" value="1"/>
</dbReference>
<feature type="transmembrane region" description="Helical" evidence="7">
    <location>
        <begin position="116"/>
        <end position="134"/>
    </location>
</feature>
<comment type="caution">
    <text evidence="9">The sequence shown here is derived from an EMBL/GenBank/DDBJ whole genome shotgun (WGS) entry which is preliminary data.</text>
</comment>
<dbReference type="InterPro" id="IPR036097">
    <property type="entry name" value="HisK_dim/P_sf"/>
</dbReference>
<feature type="region of interest" description="Disordered" evidence="6">
    <location>
        <begin position="532"/>
        <end position="551"/>
    </location>
</feature>
<gene>
    <name evidence="9" type="ORF">HG543_45260</name>
</gene>